<dbReference type="Proteomes" id="UP000095287">
    <property type="component" value="Unplaced"/>
</dbReference>
<protein>
    <submittedName>
        <fullName evidence="2">N-acetyltransferase domain-containing protein</fullName>
    </submittedName>
</protein>
<keyword evidence="1" id="KW-1185">Reference proteome</keyword>
<proteinExistence type="predicted"/>
<accession>A0A1I7YE53</accession>
<reference evidence="2" key="1">
    <citation type="submission" date="2016-11" db="UniProtKB">
        <authorList>
            <consortium name="WormBaseParasite"/>
        </authorList>
    </citation>
    <scope>IDENTIFICATION</scope>
</reference>
<dbReference type="WBParaSite" id="L893_g15471.t1">
    <property type="protein sequence ID" value="L893_g15471.t1"/>
    <property type="gene ID" value="L893_g15471"/>
</dbReference>
<evidence type="ECO:0000313" key="2">
    <source>
        <dbReference type="WBParaSite" id="L893_g15471.t1"/>
    </source>
</evidence>
<sequence length="155" mass="17771">MHDRGGSMLLIHSAIRKVSDDDRGLYSSFLTDCFFSESCSNLTASFEDFGDVVRIVRRWKRENDRTLPSGRTLCKIGSDREATPEAFKKAGFQKVPEKSADVDVLDFIEQKFGTRDHVEPLLYLDHPSNKKRRIYAVFFTQYLRLVGGSRALLFL</sequence>
<dbReference type="AlphaFoldDB" id="A0A1I7YE53"/>
<evidence type="ECO:0000313" key="1">
    <source>
        <dbReference type="Proteomes" id="UP000095287"/>
    </source>
</evidence>
<organism evidence="1 2">
    <name type="scientific">Steinernema glaseri</name>
    <dbReference type="NCBI Taxonomy" id="37863"/>
    <lineage>
        <taxon>Eukaryota</taxon>
        <taxon>Metazoa</taxon>
        <taxon>Ecdysozoa</taxon>
        <taxon>Nematoda</taxon>
        <taxon>Chromadorea</taxon>
        <taxon>Rhabditida</taxon>
        <taxon>Tylenchina</taxon>
        <taxon>Panagrolaimomorpha</taxon>
        <taxon>Strongyloidoidea</taxon>
        <taxon>Steinernematidae</taxon>
        <taxon>Steinernema</taxon>
    </lineage>
</organism>
<name>A0A1I7YE53_9BILA</name>